<comment type="caution">
    <text evidence="7">The sequence shown here is derived from an EMBL/GenBank/DDBJ whole genome shotgun (WGS) entry which is preliminary data.</text>
</comment>
<evidence type="ECO:0000256" key="1">
    <source>
        <dbReference type="ARBA" id="ARBA00022664"/>
    </source>
</evidence>
<feature type="region of interest" description="Disordered" evidence="5">
    <location>
        <begin position="76"/>
        <end position="102"/>
    </location>
</feature>
<evidence type="ECO:0000256" key="4">
    <source>
        <dbReference type="PROSITE-ProRule" id="PRU00176"/>
    </source>
</evidence>
<feature type="compositionally biased region" description="Polar residues" evidence="5">
    <location>
        <begin position="31"/>
        <end position="41"/>
    </location>
</feature>
<feature type="compositionally biased region" description="Basic and acidic residues" evidence="5">
    <location>
        <begin position="290"/>
        <end position="311"/>
    </location>
</feature>
<dbReference type="Gene3D" id="3.30.70.330">
    <property type="match status" value="4"/>
</dbReference>
<feature type="domain" description="RRM" evidence="6">
    <location>
        <begin position="491"/>
        <end position="578"/>
    </location>
</feature>
<evidence type="ECO:0000313" key="8">
    <source>
        <dbReference type="Proteomes" id="UP000734854"/>
    </source>
</evidence>
<feature type="region of interest" description="Disordered" evidence="5">
    <location>
        <begin position="290"/>
        <end position="421"/>
    </location>
</feature>
<feature type="region of interest" description="Disordered" evidence="5">
    <location>
        <begin position="1"/>
        <end position="41"/>
    </location>
</feature>
<keyword evidence="2 4" id="KW-0694">RNA-binding</keyword>
<dbReference type="InterPro" id="IPR012677">
    <property type="entry name" value="Nucleotide-bd_a/b_plait_sf"/>
</dbReference>
<feature type="domain" description="RRM" evidence="6">
    <location>
        <begin position="606"/>
        <end position="682"/>
    </location>
</feature>
<evidence type="ECO:0000256" key="2">
    <source>
        <dbReference type="ARBA" id="ARBA00022884"/>
    </source>
</evidence>
<dbReference type="EMBL" id="JACMSC010000018">
    <property type="protein sequence ID" value="KAG6476360.1"/>
    <property type="molecule type" value="Genomic_DNA"/>
</dbReference>
<protein>
    <recommendedName>
        <fullName evidence="6">RRM domain-containing protein</fullName>
    </recommendedName>
</protein>
<accession>A0A8J5EXG8</accession>
<name>A0A8J5EXG8_ZINOF</name>
<proteinExistence type="predicted"/>
<feature type="compositionally biased region" description="Polar residues" evidence="5">
    <location>
        <begin position="191"/>
        <end position="201"/>
    </location>
</feature>
<dbReference type="InterPro" id="IPR000504">
    <property type="entry name" value="RRM_dom"/>
</dbReference>
<dbReference type="Proteomes" id="UP000734854">
    <property type="component" value="Unassembled WGS sequence"/>
</dbReference>
<keyword evidence="1" id="KW-0507">mRNA processing</keyword>
<feature type="region of interest" description="Disordered" evidence="5">
    <location>
        <begin position="144"/>
        <end position="267"/>
    </location>
</feature>
<keyword evidence="8" id="KW-1185">Reference proteome</keyword>
<evidence type="ECO:0000256" key="5">
    <source>
        <dbReference type="SAM" id="MobiDB-lite"/>
    </source>
</evidence>
<feature type="compositionally biased region" description="Basic and acidic residues" evidence="5">
    <location>
        <begin position="146"/>
        <end position="177"/>
    </location>
</feature>
<organism evidence="7 8">
    <name type="scientific">Zingiber officinale</name>
    <name type="common">Ginger</name>
    <name type="synonym">Amomum zingiber</name>
    <dbReference type="NCBI Taxonomy" id="94328"/>
    <lineage>
        <taxon>Eukaryota</taxon>
        <taxon>Viridiplantae</taxon>
        <taxon>Streptophyta</taxon>
        <taxon>Embryophyta</taxon>
        <taxon>Tracheophyta</taxon>
        <taxon>Spermatophyta</taxon>
        <taxon>Magnoliopsida</taxon>
        <taxon>Liliopsida</taxon>
        <taxon>Zingiberales</taxon>
        <taxon>Zingiberaceae</taxon>
        <taxon>Zingiber</taxon>
    </lineage>
</organism>
<evidence type="ECO:0000313" key="7">
    <source>
        <dbReference type="EMBL" id="KAG6476360.1"/>
    </source>
</evidence>
<dbReference type="PROSITE" id="PS50102">
    <property type="entry name" value="RRM"/>
    <property type="match status" value="2"/>
</dbReference>
<dbReference type="GO" id="GO:0008380">
    <property type="term" value="P:RNA splicing"/>
    <property type="evidence" value="ECO:0007669"/>
    <property type="project" value="UniProtKB-KW"/>
</dbReference>
<dbReference type="SMART" id="SM00360">
    <property type="entry name" value="RRM"/>
    <property type="match status" value="2"/>
</dbReference>
<evidence type="ECO:0000256" key="3">
    <source>
        <dbReference type="ARBA" id="ARBA00023187"/>
    </source>
</evidence>
<dbReference type="InterPro" id="IPR035979">
    <property type="entry name" value="RBD_domain_sf"/>
</dbReference>
<reference evidence="7 8" key="1">
    <citation type="submission" date="2020-08" db="EMBL/GenBank/DDBJ databases">
        <title>Plant Genome Project.</title>
        <authorList>
            <person name="Zhang R.-G."/>
        </authorList>
    </citation>
    <scope>NUCLEOTIDE SEQUENCE [LARGE SCALE GENOMIC DNA]</scope>
    <source>
        <tissue evidence="7">Rhizome</tissue>
    </source>
</reference>
<dbReference type="SUPFAM" id="SSF54928">
    <property type="entry name" value="RNA-binding domain, RBD"/>
    <property type="match status" value="3"/>
</dbReference>
<sequence length="961" mass="108114">MRATQALNDSRLAPPRISIGRIGPSDLCPPTTASQGSRSFTLPENTSWFRRPYFDIAVHQRTHCNCFKQIFTDSDNSLSSSKMSRTNGRKEVTGNYNGGTSARTRPLSFEEIMLKRKLAADGKERTSILKEHLVQNDVKLTSAHMDSARDNRSTKYFKEEKKERSLKTKEKIMKAKDGNLGTTYKHKPGSNEMSKSNYTSSNKDKERTNEKQTNHRSKDDKMQTSFRNDLKRKQMKQSTEKDKHDNRDRKSREEIQRKEYRYADEKNKSETEYFSLRKFDKYDSERLQYSEYAERNDRRKEGSKPYFEEPKSKRRRSRSPGQEPERYRSVSSSPRAHKRSYRGWEHEHSSLSSFKEKSRRKHSDGDKLRTSGNGGYNSSNYHKHGTRLGGYSPRKRRPEAPHKSPSPILPSQERKAAKWDQLPSEARNSGFMLMPSNDQTTVTKIQEPASTAPVTTATTIPQRAPTVEILSSEISASVDSVQLTQATRPMRRLYVDNLPASASEKAVVDFLNDLLVSSGVHHIKGTSPCINCIVRGNLNKERNQALVEFLTPQDATSALTFDGRSFSGALLKFRRTKDFVEALTGAPEKRQEEIRAVADIVRDSPHKIFIGGISEDISSSLLEEIVSAYGDLKSYRFGFEKKHNGPCAFLEYEDHAVTLKACSGLNGMKLGGHILTVVQALPDFQVEEKTECAPCYDIPVHAKPLLAPSTKVLHLKNVKFNEEFMLLSESELEEVLDDVRLECTRFGTVKEVNLVRYNDNQVAVAGACETCNNEDSIEIECRTEDPSDQHQHSQDLMREGDIESAGDTSNGSGEDVLRIDDSSAIEIQHIADVEIGQQLESNKVTSMNEEQIGPSPGSSSPKLDTVDAEIGSSSCRNVTAAEPAESTIDRMDSRTVVDKGTGDSDEFAFEPGSIFVEFLRKEAACTAAHSLHGRTYGEQIVTAGFFPYDKYTARFHGSKQS</sequence>
<dbReference type="GO" id="GO:0006397">
    <property type="term" value="P:mRNA processing"/>
    <property type="evidence" value="ECO:0007669"/>
    <property type="project" value="UniProtKB-KW"/>
</dbReference>
<dbReference type="PANTHER" id="PTHR23139">
    <property type="entry name" value="RNA-BINDING PROTEIN"/>
    <property type="match status" value="1"/>
</dbReference>
<dbReference type="AlphaFoldDB" id="A0A8J5EXG8"/>
<keyword evidence="3" id="KW-0508">mRNA splicing</keyword>
<dbReference type="Pfam" id="PF00076">
    <property type="entry name" value="RRM_1"/>
    <property type="match status" value="1"/>
</dbReference>
<feature type="compositionally biased region" description="Basic and acidic residues" evidence="5">
    <location>
        <begin position="202"/>
        <end position="267"/>
    </location>
</feature>
<dbReference type="GO" id="GO:0003723">
    <property type="term" value="F:RNA binding"/>
    <property type="evidence" value="ECO:0007669"/>
    <property type="project" value="UniProtKB-UniRule"/>
</dbReference>
<gene>
    <name evidence="7" type="ORF">ZIOFF_065600</name>
</gene>
<evidence type="ECO:0000259" key="6">
    <source>
        <dbReference type="PROSITE" id="PS50102"/>
    </source>
</evidence>